<keyword evidence="2" id="KW-1185">Reference proteome</keyword>
<protein>
    <submittedName>
        <fullName evidence="1">Type IV secretion protein Rhs</fullName>
    </submittedName>
</protein>
<gene>
    <name evidence="1" type="ORF">MB824_01355</name>
</gene>
<comment type="caution">
    <text evidence="1">The sequence shown here is derived from an EMBL/GenBank/DDBJ whole genome shotgun (WGS) entry which is preliminary data.</text>
</comment>
<dbReference type="EMBL" id="JAKOOW010000005">
    <property type="protein sequence ID" value="MCG6503150.1"/>
    <property type="molecule type" value="Genomic_DNA"/>
</dbReference>
<dbReference type="RefSeq" id="WP_238745209.1">
    <property type="nucleotide sequence ID" value="NZ_JAKOOW010000005.1"/>
</dbReference>
<evidence type="ECO:0000313" key="2">
    <source>
        <dbReference type="Proteomes" id="UP001298424"/>
    </source>
</evidence>
<name>A0ABS9NKF0_9NEIS</name>
<reference evidence="1 2" key="1">
    <citation type="submission" date="2022-02" db="EMBL/GenBank/DDBJ databases">
        <title>Genome sequence data of Kingella unionensis sp. nov. strain CICC 24913 (CCUG 75125).</title>
        <authorList>
            <person name="Xiao M."/>
        </authorList>
    </citation>
    <scope>NUCLEOTIDE SEQUENCE [LARGE SCALE GENOMIC DNA]</scope>
    <source>
        <strain evidence="1 2">CICC 24913</strain>
    </source>
</reference>
<organism evidence="1 2">
    <name type="scientific">Kingella pumchi</name>
    <dbReference type="NCBI Taxonomy" id="2779506"/>
    <lineage>
        <taxon>Bacteria</taxon>
        <taxon>Pseudomonadati</taxon>
        <taxon>Pseudomonadota</taxon>
        <taxon>Betaproteobacteria</taxon>
        <taxon>Neisseriales</taxon>
        <taxon>Neisseriaceae</taxon>
        <taxon>Kingella</taxon>
    </lineage>
</organism>
<sequence length="187" mass="21223">MPLFPFPAPRLPTAGERALIEPLFGGVIDCNRLRIYRRRYLPFQAAATAMAPNGALYFPQPKRGGGLYCTDFSQQPPTMQALFVHECVHVWQHRLGYPVRLAGLLLALSGGYRQRAAYRYRHLLGENRRFCQFNMEQQADMVADYFLAERHGKGAPPELRRLLAPFLANPADRSLLPALPRLRAKGF</sequence>
<proteinExistence type="predicted"/>
<accession>A0ABS9NKF0</accession>
<evidence type="ECO:0000313" key="1">
    <source>
        <dbReference type="EMBL" id="MCG6503150.1"/>
    </source>
</evidence>
<dbReference type="Proteomes" id="UP001298424">
    <property type="component" value="Unassembled WGS sequence"/>
</dbReference>